<dbReference type="InterPro" id="IPR009288">
    <property type="entry name" value="AIG2-like_dom"/>
</dbReference>
<feature type="binding site" evidence="4">
    <location>
        <begin position="12"/>
        <end position="17"/>
    </location>
    <ligand>
        <name>substrate</name>
    </ligand>
</feature>
<name>A0A3N4K3P7_9PEZI</name>
<dbReference type="InterPro" id="IPR013024">
    <property type="entry name" value="GGCT-like"/>
</dbReference>
<accession>A0A3N4K3P7</accession>
<dbReference type="PANTHER" id="PTHR12935">
    <property type="entry name" value="GAMMA-GLUTAMYLCYCLOTRANSFERASE"/>
    <property type="match status" value="1"/>
</dbReference>
<protein>
    <recommendedName>
        <fullName evidence="1">gamma-glutamylcyclotransferase</fullName>
        <ecNumber evidence="1">4.3.2.9</ecNumber>
    </recommendedName>
</protein>
<evidence type="ECO:0000259" key="5">
    <source>
        <dbReference type="Pfam" id="PF06094"/>
    </source>
</evidence>
<dbReference type="EC" id="4.3.2.9" evidence="1"/>
<evidence type="ECO:0000256" key="2">
    <source>
        <dbReference type="ARBA" id="ARBA00023239"/>
    </source>
</evidence>
<gene>
    <name evidence="6" type="ORF">L873DRAFT_1825355</name>
</gene>
<dbReference type="Proteomes" id="UP000276215">
    <property type="component" value="Unassembled WGS sequence"/>
</dbReference>
<dbReference type="InterPro" id="IPR017939">
    <property type="entry name" value="G-Glutamylcylcotransferase"/>
</dbReference>
<dbReference type="GO" id="GO:0003839">
    <property type="term" value="F:gamma-glutamylcyclotransferase activity"/>
    <property type="evidence" value="ECO:0007669"/>
    <property type="project" value="UniProtKB-EC"/>
</dbReference>
<dbReference type="STRING" id="1336337.A0A3N4K3P7"/>
<dbReference type="SUPFAM" id="SSF110857">
    <property type="entry name" value="Gamma-glutamyl cyclotransferase-like"/>
    <property type="match status" value="1"/>
</dbReference>
<dbReference type="Gene3D" id="3.10.490.10">
    <property type="entry name" value="Gamma-glutamyl cyclotransferase-like"/>
    <property type="match status" value="1"/>
</dbReference>
<dbReference type="PANTHER" id="PTHR12935:SF0">
    <property type="entry name" value="GAMMA-GLUTAMYLCYCLOTRANSFERASE"/>
    <property type="match status" value="1"/>
</dbReference>
<keyword evidence="2" id="KW-0456">Lyase</keyword>
<keyword evidence="7" id="KW-1185">Reference proteome</keyword>
<evidence type="ECO:0000256" key="1">
    <source>
        <dbReference type="ARBA" id="ARBA00012346"/>
    </source>
</evidence>
<dbReference type="AlphaFoldDB" id="A0A3N4K3P7"/>
<reference evidence="6 7" key="1">
    <citation type="journal article" date="2018" name="Nat. Ecol. Evol.">
        <title>Pezizomycetes genomes reveal the molecular basis of ectomycorrhizal truffle lifestyle.</title>
        <authorList>
            <person name="Murat C."/>
            <person name="Payen T."/>
            <person name="Noel B."/>
            <person name="Kuo A."/>
            <person name="Morin E."/>
            <person name="Chen J."/>
            <person name="Kohler A."/>
            <person name="Krizsan K."/>
            <person name="Balestrini R."/>
            <person name="Da Silva C."/>
            <person name="Montanini B."/>
            <person name="Hainaut M."/>
            <person name="Levati E."/>
            <person name="Barry K.W."/>
            <person name="Belfiori B."/>
            <person name="Cichocki N."/>
            <person name="Clum A."/>
            <person name="Dockter R.B."/>
            <person name="Fauchery L."/>
            <person name="Guy J."/>
            <person name="Iotti M."/>
            <person name="Le Tacon F."/>
            <person name="Lindquist E.A."/>
            <person name="Lipzen A."/>
            <person name="Malagnac F."/>
            <person name="Mello A."/>
            <person name="Molinier V."/>
            <person name="Miyauchi S."/>
            <person name="Poulain J."/>
            <person name="Riccioni C."/>
            <person name="Rubini A."/>
            <person name="Sitrit Y."/>
            <person name="Splivallo R."/>
            <person name="Traeger S."/>
            <person name="Wang M."/>
            <person name="Zifcakova L."/>
            <person name="Wipf D."/>
            <person name="Zambonelli A."/>
            <person name="Paolocci F."/>
            <person name="Nowrousian M."/>
            <person name="Ottonello S."/>
            <person name="Baldrian P."/>
            <person name="Spatafora J.W."/>
            <person name="Henrissat B."/>
            <person name="Nagy L.G."/>
            <person name="Aury J.M."/>
            <person name="Wincker P."/>
            <person name="Grigoriev I.V."/>
            <person name="Bonfante P."/>
            <person name="Martin F.M."/>
        </authorList>
    </citation>
    <scope>NUCLEOTIDE SEQUENCE [LARGE SCALE GENOMIC DNA]</scope>
    <source>
        <strain evidence="6 7">120613-1</strain>
    </source>
</reference>
<feature type="domain" description="Gamma-glutamylcyclotransferase AIG2-like" evidence="5">
    <location>
        <begin position="12"/>
        <end position="98"/>
    </location>
</feature>
<dbReference type="OrthoDB" id="2924818at2759"/>
<organism evidence="6 7">
    <name type="scientific">Choiromyces venosus 120613-1</name>
    <dbReference type="NCBI Taxonomy" id="1336337"/>
    <lineage>
        <taxon>Eukaryota</taxon>
        <taxon>Fungi</taxon>
        <taxon>Dikarya</taxon>
        <taxon>Ascomycota</taxon>
        <taxon>Pezizomycotina</taxon>
        <taxon>Pezizomycetes</taxon>
        <taxon>Pezizales</taxon>
        <taxon>Tuberaceae</taxon>
        <taxon>Choiromyces</taxon>
    </lineage>
</organism>
<sequence>MATTTTKPPTYYFAYGSNLWYTQMHRRCPGHTLIGPALLPNHRWHINARGYANLVPSTEDDTYGVVYTLTESDETQLDLSEGVPYWYQRVKHPVTLLSSPSSASASSSGEEEEKVLEDVLVYIDTIRITDGLPKEEYIARINNGFKDAVGIPQEWVERYVRKHVPAGVEGVVDDPFLFKSGGEVENAVEKEFQGGEVAVQA</sequence>
<evidence type="ECO:0000313" key="6">
    <source>
        <dbReference type="EMBL" id="RPB05196.1"/>
    </source>
</evidence>
<feature type="binding site" evidence="4">
    <location>
        <position position="137"/>
    </location>
    <ligand>
        <name>substrate</name>
    </ligand>
</feature>
<feature type="active site" description="Proton acceptor" evidence="3">
    <location>
        <position position="81"/>
    </location>
</feature>
<dbReference type="InterPro" id="IPR036568">
    <property type="entry name" value="GGCT-like_sf"/>
</dbReference>
<evidence type="ECO:0000256" key="3">
    <source>
        <dbReference type="PIRSR" id="PIRSR617939-1"/>
    </source>
</evidence>
<dbReference type="EMBL" id="ML120354">
    <property type="protein sequence ID" value="RPB05196.1"/>
    <property type="molecule type" value="Genomic_DNA"/>
</dbReference>
<dbReference type="CDD" id="cd06661">
    <property type="entry name" value="GGCT_like"/>
    <property type="match status" value="1"/>
</dbReference>
<evidence type="ECO:0000256" key="4">
    <source>
        <dbReference type="PIRSR" id="PIRSR617939-2"/>
    </source>
</evidence>
<evidence type="ECO:0000313" key="7">
    <source>
        <dbReference type="Proteomes" id="UP000276215"/>
    </source>
</evidence>
<proteinExistence type="predicted"/>
<dbReference type="Pfam" id="PF06094">
    <property type="entry name" value="GGACT"/>
    <property type="match status" value="1"/>
</dbReference>